<organism evidence="2 3">
    <name type="scientific">Pseudaminobacter soli</name>
    <name type="common">ex Zhang et al. 2022</name>
    <dbReference type="NCBI Taxonomy" id="2831468"/>
    <lineage>
        <taxon>Bacteria</taxon>
        <taxon>Pseudomonadati</taxon>
        <taxon>Pseudomonadota</taxon>
        <taxon>Alphaproteobacteria</taxon>
        <taxon>Hyphomicrobiales</taxon>
        <taxon>Phyllobacteriaceae</taxon>
        <taxon>Pseudaminobacter</taxon>
    </lineage>
</organism>
<evidence type="ECO:0000256" key="1">
    <source>
        <dbReference type="SAM" id="MobiDB-lite"/>
    </source>
</evidence>
<dbReference type="Proteomes" id="UP000680348">
    <property type="component" value="Unassembled WGS sequence"/>
</dbReference>
<evidence type="ECO:0000313" key="2">
    <source>
        <dbReference type="EMBL" id="MBS3648769.1"/>
    </source>
</evidence>
<feature type="region of interest" description="Disordered" evidence="1">
    <location>
        <begin position="101"/>
        <end position="127"/>
    </location>
</feature>
<dbReference type="EMBL" id="JAGWCR010000004">
    <property type="protein sequence ID" value="MBS3648769.1"/>
    <property type="molecule type" value="Genomic_DNA"/>
</dbReference>
<name>A0A942I2Q7_9HYPH</name>
<comment type="caution">
    <text evidence="2">The sequence shown here is derived from an EMBL/GenBank/DDBJ whole genome shotgun (WGS) entry which is preliminary data.</text>
</comment>
<accession>A0A942I2Q7</accession>
<gene>
    <name evidence="2" type="ORF">KEU06_09035</name>
</gene>
<evidence type="ECO:0000313" key="3">
    <source>
        <dbReference type="Proteomes" id="UP000680348"/>
    </source>
</evidence>
<proteinExistence type="predicted"/>
<dbReference type="RefSeq" id="WP_188254333.1">
    <property type="nucleotide sequence ID" value="NZ_JABVCF010000004.1"/>
</dbReference>
<reference evidence="2" key="1">
    <citation type="submission" date="2021-04" db="EMBL/GenBank/DDBJ databases">
        <title>Pseudaminobacter soli sp. nov., isolated from paddy soil contaminated by heavy metals.</title>
        <authorList>
            <person name="Zhang K."/>
        </authorList>
    </citation>
    <scope>NUCLEOTIDE SEQUENCE</scope>
    <source>
        <strain evidence="2">19-2017</strain>
    </source>
</reference>
<sequence>MDRNDFEKLVEISKLNDEDAALAAANNLLGTDLTDVTKAAAAVNSILGKGDVGGKIGNGDTESSIATFGDVSASANTYPVAIVRLIVKAVQVQSLDKFFDDNKKKGKKSTETGLGAAPSRSLGAARY</sequence>
<dbReference type="AlphaFoldDB" id="A0A942I2Q7"/>
<protein>
    <submittedName>
        <fullName evidence="2">Uncharacterized protein</fullName>
    </submittedName>
</protein>
<keyword evidence="3" id="KW-1185">Reference proteome</keyword>